<dbReference type="InterPro" id="IPR050204">
    <property type="entry name" value="AraC_XylS_family_regulators"/>
</dbReference>
<dbReference type="SUPFAM" id="SSF46689">
    <property type="entry name" value="Homeodomain-like"/>
    <property type="match status" value="2"/>
</dbReference>
<dbReference type="InterPro" id="IPR018060">
    <property type="entry name" value="HTH_AraC"/>
</dbReference>
<dbReference type="Pfam" id="PF12833">
    <property type="entry name" value="HTH_18"/>
    <property type="match status" value="1"/>
</dbReference>
<organism evidence="5 6">
    <name type="scientific">Micromonospora kangleipakensis</name>
    <dbReference type="NCBI Taxonomy" id="1077942"/>
    <lineage>
        <taxon>Bacteria</taxon>
        <taxon>Bacillati</taxon>
        <taxon>Actinomycetota</taxon>
        <taxon>Actinomycetes</taxon>
        <taxon>Micromonosporales</taxon>
        <taxon>Micromonosporaceae</taxon>
        <taxon>Micromonospora</taxon>
    </lineage>
</organism>
<dbReference type="InterPro" id="IPR018062">
    <property type="entry name" value="HTH_AraC-typ_CS"/>
</dbReference>
<proteinExistence type="predicted"/>
<evidence type="ECO:0000313" key="6">
    <source>
        <dbReference type="Proteomes" id="UP000294114"/>
    </source>
</evidence>
<dbReference type="PROSITE" id="PS00041">
    <property type="entry name" value="HTH_ARAC_FAMILY_1"/>
    <property type="match status" value="1"/>
</dbReference>
<dbReference type="InterPro" id="IPR011032">
    <property type="entry name" value="GroES-like_sf"/>
</dbReference>
<reference evidence="5 6" key="1">
    <citation type="submission" date="2019-02" db="EMBL/GenBank/DDBJ databases">
        <title>Sequencing the genomes of 1000 actinobacteria strains.</title>
        <authorList>
            <person name="Klenk H.-P."/>
        </authorList>
    </citation>
    <scope>NUCLEOTIDE SEQUENCE [LARGE SCALE GENOMIC DNA]</scope>
    <source>
        <strain evidence="5 6">DSM 45612</strain>
    </source>
</reference>
<dbReference type="AlphaFoldDB" id="A0A4Q8BB57"/>
<dbReference type="PRINTS" id="PR00032">
    <property type="entry name" value="HTHARAC"/>
</dbReference>
<dbReference type="InterPro" id="IPR020449">
    <property type="entry name" value="Tscrpt_reg_AraC-type_HTH"/>
</dbReference>
<evidence type="ECO:0000256" key="2">
    <source>
        <dbReference type="ARBA" id="ARBA00023125"/>
    </source>
</evidence>
<name>A0A4Q8BB57_9ACTN</name>
<protein>
    <submittedName>
        <fullName evidence="5">AraC-like DNA-binding protein</fullName>
    </submittedName>
</protein>
<sequence>MYGLTGGVGDLQGSLAEYAAVDARLLARAPVSLSAREVAALPLVLITAWRDWWTGRGCTPGSGCSSSTALAASGRCPSSSPADQVLSSRVMSAPPRRAPGDLLVHLRRARDHIDRHYAEPLDLAAVAAVAGVSKYHFQRLFTATYGLSPAAHLSRRRVERAQDLLRATNLTVTEVCHAVGFASLGSFSSRFRELVGETPSEFQRRWAATGAPRVPGCFVLMWGLAERRGSASQEKPDAGAGT</sequence>
<dbReference type="GO" id="GO:0003700">
    <property type="term" value="F:DNA-binding transcription factor activity"/>
    <property type="evidence" value="ECO:0007669"/>
    <property type="project" value="InterPro"/>
</dbReference>
<gene>
    <name evidence="5" type="ORF">EV384_3556</name>
</gene>
<accession>A0A4Q8BB57</accession>
<dbReference type="Gene3D" id="1.10.10.60">
    <property type="entry name" value="Homeodomain-like"/>
    <property type="match status" value="1"/>
</dbReference>
<comment type="caution">
    <text evidence="5">The sequence shown here is derived from an EMBL/GenBank/DDBJ whole genome shotgun (WGS) entry which is preliminary data.</text>
</comment>
<dbReference type="PANTHER" id="PTHR46796">
    <property type="entry name" value="HTH-TYPE TRANSCRIPTIONAL ACTIVATOR RHAS-RELATED"/>
    <property type="match status" value="1"/>
</dbReference>
<dbReference type="GO" id="GO:0043565">
    <property type="term" value="F:sequence-specific DNA binding"/>
    <property type="evidence" value="ECO:0007669"/>
    <property type="project" value="InterPro"/>
</dbReference>
<evidence type="ECO:0000256" key="3">
    <source>
        <dbReference type="ARBA" id="ARBA00023163"/>
    </source>
</evidence>
<dbReference type="SMART" id="SM00342">
    <property type="entry name" value="HTH_ARAC"/>
    <property type="match status" value="1"/>
</dbReference>
<dbReference type="Gene3D" id="3.90.180.10">
    <property type="entry name" value="Medium-chain alcohol dehydrogenases, catalytic domain"/>
    <property type="match status" value="1"/>
</dbReference>
<keyword evidence="2 5" id="KW-0238">DNA-binding</keyword>
<keyword evidence="1" id="KW-0805">Transcription regulation</keyword>
<dbReference type="Proteomes" id="UP000294114">
    <property type="component" value="Unassembled WGS sequence"/>
</dbReference>
<feature type="domain" description="HTH araC/xylS-type" evidence="4">
    <location>
        <begin position="107"/>
        <end position="205"/>
    </location>
</feature>
<dbReference type="InterPro" id="IPR009057">
    <property type="entry name" value="Homeodomain-like_sf"/>
</dbReference>
<dbReference type="EMBL" id="SHLD01000001">
    <property type="protein sequence ID" value="RZU75034.1"/>
    <property type="molecule type" value="Genomic_DNA"/>
</dbReference>
<dbReference type="Gene3D" id="3.40.50.720">
    <property type="entry name" value="NAD(P)-binding Rossmann-like Domain"/>
    <property type="match status" value="1"/>
</dbReference>
<evidence type="ECO:0000259" key="4">
    <source>
        <dbReference type="PROSITE" id="PS01124"/>
    </source>
</evidence>
<keyword evidence="3" id="KW-0804">Transcription</keyword>
<dbReference type="PROSITE" id="PS01124">
    <property type="entry name" value="HTH_ARAC_FAMILY_2"/>
    <property type="match status" value="1"/>
</dbReference>
<dbReference type="PANTHER" id="PTHR46796:SF6">
    <property type="entry name" value="ARAC SUBFAMILY"/>
    <property type="match status" value="1"/>
</dbReference>
<dbReference type="SUPFAM" id="SSF50129">
    <property type="entry name" value="GroES-like"/>
    <property type="match status" value="1"/>
</dbReference>
<evidence type="ECO:0000256" key="1">
    <source>
        <dbReference type="ARBA" id="ARBA00023015"/>
    </source>
</evidence>
<keyword evidence="6" id="KW-1185">Reference proteome</keyword>
<evidence type="ECO:0000313" key="5">
    <source>
        <dbReference type="EMBL" id="RZU75034.1"/>
    </source>
</evidence>